<keyword evidence="4" id="KW-0808">Transferase</keyword>
<dbReference type="AlphaFoldDB" id="A0A1H0YCL1"/>
<evidence type="ECO:0000256" key="2">
    <source>
        <dbReference type="SAM" id="Phobius"/>
    </source>
</evidence>
<keyword evidence="2" id="KW-0812">Transmembrane</keyword>
<reference evidence="5" key="1">
    <citation type="submission" date="2016-10" db="EMBL/GenBank/DDBJ databases">
        <authorList>
            <person name="Varghese N."/>
            <person name="Submissions S."/>
        </authorList>
    </citation>
    <scope>NUCLEOTIDE SEQUENCE [LARGE SCALE GENOMIC DNA]</scope>
    <source>
        <strain evidence="5">MPL-11</strain>
    </source>
</reference>
<gene>
    <name evidence="4" type="ORF">SAMN04487752_0865</name>
</gene>
<sequence length="240" mass="28082">MTKYYPIKSMIEWIFAAMLFLIVLPILLIVGILIKIEDPSGPVFFIQERVGKDNKLFNMYKLRSMRNPVIINEQELSHDDRMLKVGQVIRKLSLDELPQMINILKGDMSFIGPRPLLVEYLPCYNKKELRRHDVKPGISGWAQVNGRNHLSWEERFALDVEYVEKCSVLLDIKITLMTIQKVLMKADIVEKEVDYILAFDEYRKRQWEQEKVTNNVTPLFTQAVSFDSGSLVQNRKSEMQ</sequence>
<dbReference type="GO" id="GO:0016780">
    <property type="term" value="F:phosphotransferase activity, for other substituted phosphate groups"/>
    <property type="evidence" value="ECO:0007669"/>
    <property type="project" value="TreeGrafter"/>
</dbReference>
<comment type="similarity">
    <text evidence="1">Belongs to the bacterial sugar transferase family.</text>
</comment>
<keyword evidence="5" id="KW-1185">Reference proteome</keyword>
<dbReference type="Pfam" id="PF02397">
    <property type="entry name" value="Bac_transf"/>
    <property type="match status" value="1"/>
</dbReference>
<dbReference type="PANTHER" id="PTHR30576">
    <property type="entry name" value="COLANIC BIOSYNTHESIS UDP-GLUCOSE LIPID CARRIER TRANSFERASE"/>
    <property type="match status" value="1"/>
</dbReference>
<dbReference type="OrthoDB" id="9808602at2"/>
<evidence type="ECO:0000313" key="5">
    <source>
        <dbReference type="Proteomes" id="UP000199481"/>
    </source>
</evidence>
<accession>A0A1H0YCL1</accession>
<dbReference type="RefSeq" id="WP_089975452.1">
    <property type="nucleotide sequence ID" value="NZ_CP084916.1"/>
</dbReference>
<feature type="domain" description="Bacterial sugar transferase" evidence="3">
    <location>
        <begin position="8"/>
        <end position="183"/>
    </location>
</feature>
<organism evidence="4 5">
    <name type="scientific">Carnobacterium viridans</name>
    <dbReference type="NCBI Taxonomy" id="174587"/>
    <lineage>
        <taxon>Bacteria</taxon>
        <taxon>Bacillati</taxon>
        <taxon>Bacillota</taxon>
        <taxon>Bacilli</taxon>
        <taxon>Lactobacillales</taxon>
        <taxon>Carnobacteriaceae</taxon>
        <taxon>Carnobacterium</taxon>
    </lineage>
</organism>
<dbReference type="Proteomes" id="UP000199481">
    <property type="component" value="Unassembled WGS sequence"/>
</dbReference>
<dbReference type="EMBL" id="FNJW01000008">
    <property type="protein sequence ID" value="SDQ12857.1"/>
    <property type="molecule type" value="Genomic_DNA"/>
</dbReference>
<protein>
    <submittedName>
        <fullName evidence="4">Sugar transferase</fullName>
    </submittedName>
</protein>
<name>A0A1H0YCL1_9LACT</name>
<dbReference type="PANTHER" id="PTHR30576:SF8">
    <property type="entry name" value="UNDECAPRENYL-PHOSPHATE GALACTOSE PHOSPHOTRANSFERASE"/>
    <property type="match status" value="1"/>
</dbReference>
<feature type="transmembrane region" description="Helical" evidence="2">
    <location>
        <begin position="12"/>
        <end position="34"/>
    </location>
</feature>
<keyword evidence="2" id="KW-0472">Membrane</keyword>
<dbReference type="InterPro" id="IPR003362">
    <property type="entry name" value="Bact_transf"/>
</dbReference>
<evidence type="ECO:0000313" key="4">
    <source>
        <dbReference type="EMBL" id="SDQ12857.1"/>
    </source>
</evidence>
<evidence type="ECO:0000256" key="1">
    <source>
        <dbReference type="ARBA" id="ARBA00006464"/>
    </source>
</evidence>
<evidence type="ECO:0000259" key="3">
    <source>
        <dbReference type="Pfam" id="PF02397"/>
    </source>
</evidence>
<keyword evidence="2" id="KW-1133">Transmembrane helix</keyword>
<proteinExistence type="inferred from homology"/>